<accession>A0AAV4WSP2</accession>
<reference evidence="1 2" key="1">
    <citation type="submission" date="2021-06" db="EMBL/GenBank/DDBJ databases">
        <title>Caerostris extrusa draft genome.</title>
        <authorList>
            <person name="Kono N."/>
            <person name="Arakawa K."/>
        </authorList>
    </citation>
    <scope>NUCLEOTIDE SEQUENCE [LARGE SCALE GENOMIC DNA]</scope>
</reference>
<protein>
    <submittedName>
        <fullName evidence="1">Uncharacterized protein</fullName>
    </submittedName>
</protein>
<proteinExistence type="predicted"/>
<dbReference type="AlphaFoldDB" id="A0AAV4WSP2"/>
<keyword evidence="2" id="KW-1185">Reference proteome</keyword>
<comment type="caution">
    <text evidence="1">The sequence shown here is derived from an EMBL/GenBank/DDBJ whole genome shotgun (WGS) entry which is preliminary data.</text>
</comment>
<evidence type="ECO:0000313" key="1">
    <source>
        <dbReference type="EMBL" id="GIY84679.1"/>
    </source>
</evidence>
<sequence length="106" mass="12200">MIDIGAKISVEIPSAIDPTSSCNPNDICVKNDIPEKKREKKEGKLQKHQTMCVVEKCKFKERVLKEKQGKARKKNLFLWLKLLPKIVETLSTVRIMVESKKFQEST</sequence>
<organism evidence="1 2">
    <name type="scientific">Caerostris extrusa</name>
    <name type="common">Bark spider</name>
    <name type="synonym">Caerostris bankana</name>
    <dbReference type="NCBI Taxonomy" id="172846"/>
    <lineage>
        <taxon>Eukaryota</taxon>
        <taxon>Metazoa</taxon>
        <taxon>Ecdysozoa</taxon>
        <taxon>Arthropoda</taxon>
        <taxon>Chelicerata</taxon>
        <taxon>Arachnida</taxon>
        <taxon>Araneae</taxon>
        <taxon>Araneomorphae</taxon>
        <taxon>Entelegynae</taxon>
        <taxon>Araneoidea</taxon>
        <taxon>Araneidae</taxon>
        <taxon>Caerostris</taxon>
    </lineage>
</organism>
<gene>
    <name evidence="1" type="ORF">CEXT_233281</name>
</gene>
<dbReference type="Proteomes" id="UP001054945">
    <property type="component" value="Unassembled WGS sequence"/>
</dbReference>
<evidence type="ECO:0000313" key="2">
    <source>
        <dbReference type="Proteomes" id="UP001054945"/>
    </source>
</evidence>
<name>A0AAV4WSP2_CAEEX</name>
<dbReference type="EMBL" id="BPLR01016544">
    <property type="protein sequence ID" value="GIY84679.1"/>
    <property type="molecule type" value="Genomic_DNA"/>
</dbReference>